<organism evidence="2 3">
    <name type="scientific">Actinophytocola glycyrrhizae</name>
    <dbReference type="NCBI Taxonomy" id="2044873"/>
    <lineage>
        <taxon>Bacteria</taxon>
        <taxon>Bacillati</taxon>
        <taxon>Actinomycetota</taxon>
        <taxon>Actinomycetes</taxon>
        <taxon>Pseudonocardiales</taxon>
        <taxon>Pseudonocardiaceae</taxon>
    </lineage>
</organism>
<evidence type="ECO:0000256" key="1">
    <source>
        <dbReference type="SAM" id="MobiDB-lite"/>
    </source>
</evidence>
<name>A0ABV9SBP9_9PSEU</name>
<comment type="caution">
    <text evidence="2">The sequence shown here is derived from an EMBL/GenBank/DDBJ whole genome shotgun (WGS) entry which is preliminary data.</text>
</comment>
<accession>A0ABV9SBP9</accession>
<feature type="region of interest" description="Disordered" evidence="1">
    <location>
        <begin position="214"/>
        <end position="234"/>
    </location>
</feature>
<reference evidence="3" key="1">
    <citation type="journal article" date="2019" name="Int. J. Syst. Evol. Microbiol.">
        <title>The Global Catalogue of Microorganisms (GCM) 10K type strain sequencing project: providing services to taxonomists for standard genome sequencing and annotation.</title>
        <authorList>
            <consortium name="The Broad Institute Genomics Platform"/>
            <consortium name="The Broad Institute Genome Sequencing Center for Infectious Disease"/>
            <person name="Wu L."/>
            <person name="Ma J."/>
        </authorList>
    </citation>
    <scope>NUCLEOTIDE SEQUENCE [LARGE SCALE GENOMIC DNA]</scope>
    <source>
        <strain evidence="3">ZS-22-S1</strain>
    </source>
</reference>
<proteinExistence type="predicted"/>
<gene>
    <name evidence="2" type="ORF">ACFPCV_37255</name>
</gene>
<dbReference type="EMBL" id="JBHSIS010000027">
    <property type="protein sequence ID" value="MFC4859177.1"/>
    <property type="molecule type" value="Genomic_DNA"/>
</dbReference>
<evidence type="ECO:0000313" key="2">
    <source>
        <dbReference type="EMBL" id="MFC4859177.1"/>
    </source>
</evidence>
<keyword evidence="3" id="KW-1185">Reference proteome</keyword>
<protein>
    <submittedName>
        <fullName evidence="2">Uncharacterized protein</fullName>
    </submittedName>
</protein>
<sequence length="234" mass="25764">MDELLSIDVGSVRAFVRRWYGPWMESGGPRADAWRHLPDALADWHAVAASARVPITFQDHPIPISDVALEGDGMLPFWVENQNGYRWAVEVKAPGLPVYSQEWGSSGWAWAGEGIERFLVHCTVREAIIGAEQKFTAIVPDSLLVEALESFVSLPFVALASEEPETRVLVCGDALARLTVPPVGYDRAQERSWMLTVAAPDLSGIERHRARLGGDAAHDEGPFPEDVIDEPPPF</sequence>
<dbReference type="Proteomes" id="UP001595859">
    <property type="component" value="Unassembled WGS sequence"/>
</dbReference>
<feature type="compositionally biased region" description="Acidic residues" evidence="1">
    <location>
        <begin position="222"/>
        <end position="234"/>
    </location>
</feature>
<evidence type="ECO:0000313" key="3">
    <source>
        <dbReference type="Proteomes" id="UP001595859"/>
    </source>
</evidence>
<dbReference type="RefSeq" id="WP_378062089.1">
    <property type="nucleotide sequence ID" value="NZ_JBHSIS010000027.1"/>
</dbReference>